<feature type="transmembrane region" description="Helical" evidence="2">
    <location>
        <begin position="34"/>
        <end position="56"/>
    </location>
</feature>
<evidence type="ECO:0000256" key="2">
    <source>
        <dbReference type="SAM" id="Phobius"/>
    </source>
</evidence>
<organism evidence="3 4">
    <name type="scientific">Odynerus spinipes</name>
    <dbReference type="NCBI Taxonomy" id="1348599"/>
    <lineage>
        <taxon>Eukaryota</taxon>
        <taxon>Metazoa</taxon>
        <taxon>Ecdysozoa</taxon>
        <taxon>Arthropoda</taxon>
        <taxon>Hexapoda</taxon>
        <taxon>Insecta</taxon>
        <taxon>Pterygota</taxon>
        <taxon>Neoptera</taxon>
        <taxon>Endopterygota</taxon>
        <taxon>Hymenoptera</taxon>
        <taxon>Apocrita</taxon>
        <taxon>Aculeata</taxon>
        <taxon>Vespoidea</taxon>
        <taxon>Vespidae</taxon>
        <taxon>Eumeninae</taxon>
        <taxon>Odynerus</taxon>
    </lineage>
</organism>
<dbReference type="AlphaFoldDB" id="A0AAD9VKE2"/>
<reference evidence="3" key="2">
    <citation type="journal article" date="2023" name="Commun. Biol.">
        <title>Intrasexual cuticular hydrocarbon dimorphism in a wasp sheds light on hydrocarbon biosynthesis genes in Hymenoptera.</title>
        <authorList>
            <person name="Moris V.C."/>
            <person name="Podsiadlowski L."/>
            <person name="Martin S."/>
            <person name="Oeyen J.P."/>
            <person name="Donath A."/>
            <person name="Petersen M."/>
            <person name="Wilbrandt J."/>
            <person name="Misof B."/>
            <person name="Liedtke D."/>
            <person name="Thamm M."/>
            <person name="Scheiner R."/>
            <person name="Schmitt T."/>
            <person name="Niehuis O."/>
        </authorList>
    </citation>
    <scope>NUCLEOTIDE SEQUENCE</scope>
    <source>
        <strain evidence="3">GBR_01_08_01A</strain>
    </source>
</reference>
<protein>
    <submittedName>
        <fullName evidence="3">Uncharacterized protein</fullName>
    </submittedName>
</protein>
<keyword evidence="2" id="KW-0472">Membrane</keyword>
<sequence length="114" mass="12608">MGKIWDGFLTFGSVSAGIIMIFIIIQLIKTIADAIIHGVAIHSTYGCSMYIFAALWGSLANLLLRQASPKQETARETRDPRSKEEPDTRVPTPSPLEEVISLPENPVETTYKMT</sequence>
<keyword evidence="4" id="KW-1185">Reference proteome</keyword>
<comment type="caution">
    <text evidence="3">The sequence shown here is derived from an EMBL/GenBank/DDBJ whole genome shotgun (WGS) entry which is preliminary data.</text>
</comment>
<proteinExistence type="predicted"/>
<dbReference type="Proteomes" id="UP001258017">
    <property type="component" value="Unassembled WGS sequence"/>
</dbReference>
<evidence type="ECO:0000256" key="1">
    <source>
        <dbReference type="SAM" id="MobiDB-lite"/>
    </source>
</evidence>
<keyword evidence="2" id="KW-1133">Transmembrane helix</keyword>
<reference evidence="3" key="1">
    <citation type="submission" date="2021-08" db="EMBL/GenBank/DDBJ databases">
        <authorList>
            <person name="Misof B."/>
            <person name="Oliver O."/>
            <person name="Podsiadlowski L."/>
            <person name="Donath A."/>
            <person name="Peters R."/>
            <person name="Mayer C."/>
            <person name="Rust J."/>
            <person name="Gunkel S."/>
            <person name="Lesny P."/>
            <person name="Martin S."/>
            <person name="Oeyen J.P."/>
            <person name="Petersen M."/>
            <person name="Panagiotis P."/>
            <person name="Wilbrandt J."/>
            <person name="Tanja T."/>
        </authorList>
    </citation>
    <scope>NUCLEOTIDE SEQUENCE</scope>
    <source>
        <strain evidence="3">GBR_01_08_01A</strain>
        <tissue evidence="3">Thorax + abdomen</tissue>
    </source>
</reference>
<name>A0AAD9VKE2_9HYME</name>
<evidence type="ECO:0000313" key="3">
    <source>
        <dbReference type="EMBL" id="KAK2577863.1"/>
    </source>
</evidence>
<dbReference type="Pfam" id="PF24664">
    <property type="entry name" value="Monjiviricetes_fusion"/>
    <property type="match status" value="1"/>
</dbReference>
<keyword evidence="2" id="KW-0812">Transmembrane</keyword>
<dbReference type="EMBL" id="JAIFRP010001061">
    <property type="protein sequence ID" value="KAK2577863.1"/>
    <property type="molecule type" value="Genomic_DNA"/>
</dbReference>
<feature type="region of interest" description="Disordered" evidence="1">
    <location>
        <begin position="68"/>
        <end position="114"/>
    </location>
</feature>
<evidence type="ECO:0000313" key="4">
    <source>
        <dbReference type="Proteomes" id="UP001258017"/>
    </source>
</evidence>
<gene>
    <name evidence="3" type="ORF">KPH14_001124</name>
</gene>
<feature type="transmembrane region" description="Helical" evidence="2">
    <location>
        <begin position="7"/>
        <end position="28"/>
    </location>
</feature>
<accession>A0AAD9VKE2</accession>
<feature type="compositionally biased region" description="Basic and acidic residues" evidence="1">
    <location>
        <begin position="72"/>
        <end position="88"/>
    </location>
</feature>